<organism evidence="3 4">
    <name type="scientific">Candidatus Caccosoma faecigallinarum</name>
    <dbReference type="NCBI Taxonomy" id="2840720"/>
    <lineage>
        <taxon>Bacteria</taxon>
        <taxon>Bacillati</taxon>
        <taxon>Bacillota</taxon>
        <taxon>Bacillota incertae sedis</taxon>
        <taxon>Candidatus Caccosoma</taxon>
    </lineage>
</organism>
<dbReference type="Gene3D" id="1.20.144.10">
    <property type="entry name" value="Phosphatidic acid phosphatase type 2/haloperoxidase"/>
    <property type="match status" value="2"/>
</dbReference>
<dbReference type="InterPro" id="IPR000326">
    <property type="entry name" value="PAP2/HPO"/>
</dbReference>
<name>A0A9D1G7Y1_9FIRM</name>
<feature type="transmembrane region" description="Helical" evidence="1">
    <location>
        <begin position="20"/>
        <end position="45"/>
    </location>
</feature>
<dbReference type="AlphaFoldDB" id="A0A9D1G7Y1"/>
<feature type="domain" description="Phosphatidic acid phosphatase type 2/haloperoxidase" evidence="2">
    <location>
        <begin position="51"/>
        <end position="162"/>
    </location>
</feature>
<evidence type="ECO:0000256" key="1">
    <source>
        <dbReference type="SAM" id="Phobius"/>
    </source>
</evidence>
<dbReference type="InterPro" id="IPR036938">
    <property type="entry name" value="PAP2/HPO_sf"/>
</dbReference>
<dbReference type="CDD" id="cd03392">
    <property type="entry name" value="PAP2_like_2"/>
    <property type="match status" value="1"/>
</dbReference>
<reference evidence="3" key="1">
    <citation type="submission" date="2020-10" db="EMBL/GenBank/DDBJ databases">
        <authorList>
            <person name="Gilroy R."/>
        </authorList>
    </citation>
    <scope>NUCLEOTIDE SEQUENCE</scope>
    <source>
        <strain evidence="3">14508</strain>
    </source>
</reference>
<dbReference type="EMBL" id="DVKI01000080">
    <property type="protein sequence ID" value="HIT17234.1"/>
    <property type="molecule type" value="Genomic_DNA"/>
</dbReference>
<evidence type="ECO:0000259" key="2">
    <source>
        <dbReference type="SMART" id="SM00014"/>
    </source>
</evidence>
<accession>A0A9D1G7Y1</accession>
<reference evidence="3" key="2">
    <citation type="journal article" date="2021" name="PeerJ">
        <title>Extensive microbial diversity within the chicken gut microbiome revealed by metagenomics and culture.</title>
        <authorList>
            <person name="Gilroy R."/>
            <person name="Ravi A."/>
            <person name="Getino M."/>
            <person name="Pursley I."/>
            <person name="Horton D.L."/>
            <person name="Alikhan N.F."/>
            <person name="Baker D."/>
            <person name="Gharbi K."/>
            <person name="Hall N."/>
            <person name="Watson M."/>
            <person name="Adriaenssens E.M."/>
            <person name="Foster-Nyarko E."/>
            <person name="Jarju S."/>
            <person name="Secka A."/>
            <person name="Antonio M."/>
            <person name="Oren A."/>
            <person name="Chaudhuri R.R."/>
            <person name="La Ragione R."/>
            <person name="Hildebrand F."/>
            <person name="Pallen M.J."/>
        </authorList>
    </citation>
    <scope>NUCLEOTIDE SEQUENCE</scope>
    <source>
        <strain evidence="3">14508</strain>
    </source>
</reference>
<feature type="transmembrane region" description="Helical" evidence="1">
    <location>
        <begin position="122"/>
        <end position="141"/>
    </location>
</feature>
<dbReference type="Proteomes" id="UP000886893">
    <property type="component" value="Unassembled WGS sequence"/>
</dbReference>
<protein>
    <submittedName>
        <fullName evidence="3">Phosphatase PAP2 family protein</fullName>
    </submittedName>
</protein>
<dbReference type="PANTHER" id="PTHR14969">
    <property type="entry name" value="SPHINGOSINE-1-PHOSPHATE PHOSPHOHYDROLASE"/>
    <property type="match status" value="1"/>
</dbReference>
<feature type="transmembrane region" description="Helical" evidence="1">
    <location>
        <begin position="147"/>
        <end position="165"/>
    </location>
</feature>
<comment type="caution">
    <text evidence="3">The sequence shown here is derived from an EMBL/GenBank/DDBJ whole genome shotgun (WGS) entry which is preliminary data.</text>
</comment>
<feature type="transmembrane region" description="Helical" evidence="1">
    <location>
        <begin position="52"/>
        <end position="74"/>
    </location>
</feature>
<gene>
    <name evidence="3" type="ORF">IAD04_02495</name>
</gene>
<sequence length="179" mass="20392">MDTKILDFIAKNMRSDWLDFLMKVFTFIGEAGIFGIAIAILCLCFKNYRKTGMYILITMALGFLIGNLLLKNVIARDRPCVVHPELVHAISCPSGYSMPSGHTLHSFIPAFVLLFNKKWKSGIITFVLASLIAFSRMYFYVHYPSDILFGFLLAALLSFVVWILFTKVKKLNQLFFKEG</sequence>
<proteinExistence type="predicted"/>
<dbReference type="Pfam" id="PF01569">
    <property type="entry name" value="PAP2"/>
    <property type="match status" value="1"/>
</dbReference>
<evidence type="ECO:0000313" key="3">
    <source>
        <dbReference type="EMBL" id="HIT17234.1"/>
    </source>
</evidence>
<dbReference type="SMART" id="SM00014">
    <property type="entry name" value="acidPPc"/>
    <property type="match status" value="1"/>
</dbReference>
<dbReference type="PANTHER" id="PTHR14969:SF13">
    <property type="entry name" value="AT30094P"/>
    <property type="match status" value="1"/>
</dbReference>
<keyword evidence="1" id="KW-1133">Transmembrane helix</keyword>
<dbReference type="SUPFAM" id="SSF48317">
    <property type="entry name" value="Acid phosphatase/Vanadium-dependent haloperoxidase"/>
    <property type="match status" value="1"/>
</dbReference>
<evidence type="ECO:0000313" key="4">
    <source>
        <dbReference type="Proteomes" id="UP000886893"/>
    </source>
</evidence>
<keyword evidence="1" id="KW-0812">Transmembrane</keyword>
<keyword evidence="1" id="KW-0472">Membrane</keyword>